<dbReference type="EMBL" id="MU276029">
    <property type="protein sequence ID" value="KAI0043212.1"/>
    <property type="molecule type" value="Genomic_DNA"/>
</dbReference>
<comment type="caution">
    <text evidence="1">The sequence shown here is derived from an EMBL/GenBank/DDBJ whole genome shotgun (WGS) entry which is preliminary data.</text>
</comment>
<evidence type="ECO:0000313" key="2">
    <source>
        <dbReference type="Proteomes" id="UP000814033"/>
    </source>
</evidence>
<reference evidence="1" key="1">
    <citation type="submission" date="2021-02" db="EMBL/GenBank/DDBJ databases">
        <authorList>
            <consortium name="DOE Joint Genome Institute"/>
            <person name="Ahrendt S."/>
            <person name="Looney B.P."/>
            <person name="Miyauchi S."/>
            <person name="Morin E."/>
            <person name="Drula E."/>
            <person name="Courty P.E."/>
            <person name="Chicoki N."/>
            <person name="Fauchery L."/>
            <person name="Kohler A."/>
            <person name="Kuo A."/>
            <person name="Labutti K."/>
            <person name="Pangilinan J."/>
            <person name="Lipzen A."/>
            <person name="Riley R."/>
            <person name="Andreopoulos W."/>
            <person name="He G."/>
            <person name="Johnson J."/>
            <person name="Barry K.W."/>
            <person name="Grigoriev I.V."/>
            <person name="Nagy L."/>
            <person name="Hibbett D."/>
            <person name="Henrissat B."/>
            <person name="Matheny P.B."/>
            <person name="Labbe J."/>
            <person name="Martin F."/>
        </authorList>
    </citation>
    <scope>NUCLEOTIDE SEQUENCE</scope>
    <source>
        <strain evidence="1">FP105234-sp</strain>
    </source>
</reference>
<keyword evidence="2" id="KW-1185">Reference proteome</keyword>
<reference evidence="1" key="2">
    <citation type="journal article" date="2022" name="New Phytol.">
        <title>Evolutionary transition to the ectomycorrhizal habit in the genomes of a hyperdiverse lineage of mushroom-forming fungi.</title>
        <authorList>
            <person name="Looney B."/>
            <person name="Miyauchi S."/>
            <person name="Morin E."/>
            <person name="Drula E."/>
            <person name="Courty P.E."/>
            <person name="Kohler A."/>
            <person name="Kuo A."/>
            <person name="LaButti K."/>
            <person name="Pangilinan J."/>
            <person name="Lipzen A."/>
            <person name="Riley R."/>
            <person name="Andreopoulos W."/>
            <person name="He G."/>
            <person name="Johnson J."/>
            <person name="Nolan M."/>
            <person name="Tritt A."/>
            <person name="Barry K.W."/>
            <person name="Grigoriev I.V."/>
            <person name="Nagy L.G."/>
            <person name="Hibbett D."/>
            <person name="Henrissat B."/>
            <person name="Matheny P.B."/>
            <person name="Labbe J."/>
            <person name="Martin F.M."/>
        </authorList>
    </citation>
    <scope>NUCLEOTIDE SEQUENCE</scope>
    <source>
        <strain evidence="1">FP105234-sp</strain>
    </source>
</reference>
<evidence type="ECO:0000313" key="1">
    <source>
        <dbReference type="EMBL" id="KAI0043212.1"/>
    </source>
</evidence>
<gene>
    <name evidence="1" type="ORF">FA95DRAFT_1563566</name>
</gene>
<accession>A0ACB8RH29</accession>
<dbReference type="Proteomes" id="UP000814033">
    <property type="component" value="Unassembled WGS sequence"/>
</dbReference>
<name>A0ACB8RH29_9AGAM</name>
<proteinExistence type="predicted"/>
<sequence length="240" mass="26139">MAIASLRVRVATCATCAQCGRLVFDQQPLKQWFHIRRLTTSSSPPTTIHTRDTEQAQPNHTMYIRQTTNATPCSPNSCDTVANVLDSSSSSPPDPAGLSHRNLIGILILAALGFTALVLWLCFGRWSKPVRQFCRRGSSSQNLAGPAAVQVSFEHAAQGADEKDRRASYASSDRSPSPAFLPAKSQTALQLPALAYRTVRHPRMIPSHWLLTLRSQLCRILPPTPSPGSRGSNEQIDLAG</sequence>
<organism evidence="1 2">
    <name type="scientific">Auriscalpium vulgare</name>
    <dbReference type="NCBI Taxonomy" id="40419"/>
    <lineage>
        <taxon>Eukaryota</taxon>
        <taxon>Fungi</taxon>
        <taxon>Dikarya</taxon>
        <taxon>Basidiomycota</taxon>
        <taxon>Agaricomycotina</taxon>
        <taxon>Agaricomycetes</taxon>
        <taxon>Russulales</taxon>
        <taxon>Auriscalpiaceae</taxon>
        <taxon>Auriscalpium</taxon>
    </lineage>
</organism>
<protein>
    <submittedName>
        <fullName evidence="1">Uncharacterized protein</fullName>
    </submittedName>
</protein>